<dbReference type="EMBL" id="CP006955">
    <property type="protein sequence ID" value="AHG83061.1"/>
    <property type="molecule type" value="Genomic_DNA"/>
</dbReference>
<dbReference type="Pfam" id="PF05269">
    <property type="entry name" value="Phage_CII"/>
    <property type="match status" value="1"/>
</dbReference>
<evidence type="ECO:0000313" key="2">
    <source>
        <dbReference type="Proteomes" id="UP000019092"/>
    </source>
</evidence>
<dbReference type="RefSeq" id="WP_025289966.1">
    <property type="nucleotide sequence ID" value="NZ_CP006955.1"/>
</dbReference>
<organism evidence="1 2">
    <name type="scientific">Bibersteinia trehalosi USDA-ARS-USMARC-189</name>
    <dbReference type="NCBI Taxonomy" id="1263831"/>
    <lineage>
        <taxon>Bacteria</taxon>
        <taxon>Pseudomonadati</taxon>
        <taxon>Pseudomonadota</taxon>
        <taxon>Gammaproteobacteria</taxon>
        <taxon>Pasteurellales</taxon>
        <taxon>Pasteurellaceae</taxon>
        <taxon>Bibersteinia</taxon>
    </lineage>
</organism>
<sequence>MPRKELTKSAMQIADVIYRKGAEKADREIAEKIGIDPSNLCRFKANYLELVCAYLAEIGLGVYDLAQDKPVPKEQLKALSVLARGGHDKFDEEFLGQ</sequence>
<dbReference type="Proteomes" id="UP000019092">
    <property type="component" value="Chromosome"/>
</dbReference>
<keyword evidence="2" id="KW-1185">Reference proteome</keyword>
<evidence type="ECO:0000313" key="1">
    <source>
        <dbReference type="EMBL" id="AHG83061.1"/>
    </source>
</evidence>
<name>A0ABM5PB66_BIBTR</name>
<proteinExistence type="predicted"/>
<dbReference type="InterPro" id="IPR010982">
    <property type="entry name" value="Lambda_DNA-bd_dom_sf"/>
</dbReference>
<accession>A0ABM5PB66</accession>
<protein>
    <recommendedName>
        <fullName evidence="3">Transcriptional regulator</fullName>
    </recommendedName>
</protein>
<dbReference type="Gene3D" id="1.10.260.40">
    <property type="entry name" value="lambda repressor-like DNA-binding domains"/>
    <property type="match status" value="1"/>
</dbReference>
<reference evidence="1 2" key="1">
    <citation type="submission" date="2013-12" db="EMBL/GenBank/DDBJ databases">
        <title>Annotation of the Bibersteinia trehalosi USDA-ARS-USMARC-189 complete genome.</title>
        <authorList>
            <person name="Harhay G.P."/>
            <person name="McVey S."/>
            <person name="Clawson M.L."/>
            <person name="Bono J."/>
            <person name="Heaton M.P."/>
            <person name="Chitko-Mckown C.G."/>
            <person name="Harhay D.M."/>
            <person name="Smith T.P.L."/>
        </authorList>
    </citation>
    <scope>NUCLEOTIDE SEQUENCE [LARGE SCALE GENOMIC DNA]</scope>
    <source>
        <strain evidence="1 2">USDA-ARS-USMARC-189</strain>
    </source>
</reference>
<dbReference type="InterPro" id="IPR007933">
    <property type="entry name" value="Transcrpt_activ_CII"/>
</dbReference>
<evidence type="ECO:0008006" key="3">
    <source>
        <dbReference type="Google" id="ProtNLM"/>
    </source>
</evidence>
<gene>
    <name evidence="1" type="ORF">F543_1970</name>
</gene>
<dbReference type="SUPFAM" id="SSF47413">
    <property type="entry name" value="lambda repressor-like DNA-binding domains"/>
    <property type="match status" value="1"/>
</dbReference>